<proteinExistence type="predicted"/>
<feature type="compositionally biased region" description="Basic and acidic residues" evidence="1">
    <location>
        <begin position="388"/>
        <end position="398"/>
    </location>
</feature>
<evidence type="ECO:0000313" key="2">
    <source>
        <dbReference type="EMBL" id="KAJ2898884.1"/>
    </source>
</evidence>
<evidence type="ECO:0000313" key="3">
    <source>
        <dbReference type="Proteomes" id="UP001201980"/>
    </source>
</evidence>
<sequence length="463" mass="51616">MVSVLRVLTQPNVGVSAEAVTHGSNSIVTTSIAVENWQPWPDFDYGTLTRIFRRELDEEYRGEPEPRPLNNDLRICNEETLEDVLRRFISPIVNYALNWQLGSPHYGRGSRCGPGYRPDWSVISASCLDEYGRYANVLPGDTKLDAKWWSGMVDEEDNFGEWQKVVSQIVTYMASHNTRYGFIITDACVVALRITRRPIGVGLAAGRPRREAAAGAASGHQRHISDITMTSGASSYHDDDPLQWEYHNPEYINIPWGAHGRGRLTIKLALWCLAMMATNGDSYIDYSYPDLDSWRSGERGYIHNTSGARKAALSGIDHYLEPGQAAEESAGPSNALRHEGADTYDNILSWAGHNPVPLSPANQSEDVPQLSQAGNAFGGPVDEEGEAYEEKGRGRGDDDDHTEVGAPPKRINVRVEKRTITRKVYFVDAKGNEKETGKAEWRKVAGGYEFQGRKHVYFTKKLP</sequence>
<feature type="region of interest" description="Disordered" evidence="1">
    <location>
        <begin position="356"/>
        <end position="407"/>
    </location>
</feature>
<dbReference type="AlphaFoldDB" id="A0AAD5RN90"/>
<reference evidence="2" key="1">
    <citation type="submission" date="2022-07" db="EMBL/GenBank/DDBJ databases">
        <title>Draft genome sequence of Zalerion maritima ATCC 34329, a (micro)plastics degrading marine fungus.</title>
        <authorList>
            <person name="Paco A."/>
            <person name="Goncalves M.F.M."/>
            <person name="Rocha-Santos T.A.P."/>
            <person name="Alves A."/>
        </authorList>
    </citation>
    <scope>NUCLEOTIDE SEQUENCE</scope>
    <source>
        <strain evidence="2">ATCC 34329</strain>
    </source>
</reference>
<keyword evidence="3" id="KW-1185">Reference proteome</keyword>
<organism evidence="2 3">
    <name type="scientific">Zalerion maritima</name>
    <dbReference type="NCBI Taxonomy" id="339359"/>
    <lineage>
        <taxon>Eukaryota</taxon>
        <taxon>Fungi</taxon>
        <taxon>Dikarya</taxon>
        <taxon>Ascomycota</taxon>
        <taxon>Pezizomycotina</taxon>
        <taxon>Sordariomycetes</taxon>
        <taxon>Lulworthiomycetidae</taxon>
        <taxon>Lulworthiales</taxon>
        <taxon>Lulworthiaceae</taxon>
        <taxon>Zalerion</taxon>
    </lineage>
</organism>
<accession>A0AAD5RN90</accession>
<protein>
    <submittedName>
        <fullName evidence="2">Uncharacterized protein</fullName>
    </submittedName>
</protein>
<gene>
    <name evidence="2" type="ORF">MKZ38_003604</name>
</gene>
<evidence type="ECO:0000256" key="1">
    <source>
        <dbReference type="SAM" id="MobiDB-lite"/>
    </source>
</evidence>
<name>A0AAD5RN90_9PEZI</name>
<comment type="caution">
    <text evidence="2">The sequence shown here is derived from an EMBL/GenBank/DDBJ whole genome shotgun (WGS) entry which is preliminary data.</text>
</comment>
<dbReference type="EMBL" id="JAKWBI020000214">
    <property type="protein sequence ID" value="KAJ2898884.1"/>
    <property type="molecule type" value="Genomic_DNA"/>
</dbReference>
<feature type="compositionally biased region" description="Polar residues" evidence="1">
    <location>
        <begin position="360"/>
        <end position="374"/>
    </location>
</feature>
<dbReference type="Proteomes" id="UP001201980">
    <property type="component" value="Unassembled WGS sequence"/>
</dbReference>